<reference evidence="1 2" key="1">
    <citation type="submission" date="2020-03" db="EMBL/GenBank/DDBJ databases">
        <title>Draft Genome Sequence of Cudoniella acicularis.</title>
        <authorList>
            <person name="Buettner E."/>
            <person name="Kellner H."/>
        </authorList>
    </citation>
    <scope>NUCLEOTIDE SEQUENCE [LARGE SCALE GENOMIC DNA]</scope>
    <source>
        <strain evidence="1 2">DSM 108380</strain>
    </source>
</reference>
<comment type="caution">
    <text evidence="1">The sequence shown here is derived from an EMBL/GenBank/DDBJ whole genome shotgun (WGS) entry which is preliminary data.</text>
</comment>
<dbReference type="EMBL" id="JAAMPI010001940">
    <property type="protein sequence ID" value="KAF4621575.1"/>
    <property type="molecule type" value="Genomic_DNA"/>
</dbReference>
<protein>
    <recommendedName>
        <fullName evidence="3">F-box domain-containing protein</fullName>
    </recommendedName>
</protein>
<proteinExistence type="predicted"/>
<evidence type="ECO:0000313" key="1">
    <source>
        <dbReference type="EMBL" id="KAF4621575.1"/>
    </source>
</evidence>
<accession>A0A8H4R1D3</accession>
<keyword evidence="2" id="KW-1185">Reference proteome</keyword>
<sequence>MASSFLTLPPELRLEIYRLAIRQTHPHALSNLRSLSSSQPPYNPILSLTLISHQIRREVLALILAKSRYFGSLTAFCDWVERAPEKEVLGDVRDVSISVTSGRLEGLIHVRLPVEDDLRNRNGFGVGGWKRVKSAKEEEEEETVEKVGVSEEDKSTARYWHRRYISQFGPPLLPPGPTKSPWNFNSLISSIITITPGRTKSPKHPMESAFEAFNAISNVRRLWLHLGAFSNTIAGASTIVADEQELILNMISTACTNVEEFTIMSRHVSLSYLRNFKRLRRLHFDGCSRSSPNETREIFKTLNRLEEVVLYRYPHNYSREQLLVGEGEYVSVTPEVLSSLYPLKGMRIWHLASDTQSPFLTLVFIRALQTHWRTLRRLQIVSDHPLEPAVAEALLDFIVGSRVVDLEVKVKVPISMGEVDVKGYLPATVGATRTSCGVSAKDASVRDLLMMASGAVPSSELTDYDLQIDWNR</sequence>
<gene>
    <name evidence="1" type="ORF">G7Y89_g14513</name>
</gene>
<evidence type="ECO:0008006" key="3">
    <source>
        <dbReference type="Google" id="ProtNLM"/>
    </source>
</evidence>
<organism evidence="1 2">
    <name type="scientific">Cudoniella acicularis</name>
    <dbReference type="NCBI Taxonomy" id="354080"/>
    <lineage>
        <taxon>Eukaryota</taxon>
        <taxon>Fungi</taxon>
        <taxon>Dikarya</taxon>
        <taxon>Ascomycota</taxon>
        <taxon>Pezizomycotina</taxon>
        <taxon>Leotiomycetes</taxon>
        <taxon>Helotiales</taxon>
        <taxon>Tricladiaceae</taxon>
        <taxon>Cudoniella</taxon>
    </lineage>
</organism>
<evidence type="ECO:0000313" key="2">
    <source>
        <dbReference type="Proteomes" id="UP000566819"/>
    </source>
</evidence>
<dbReference type="OrthoDB" id="4413570at2759"/>
<dbReference type="AlphaFoldDB" id="A0A8H4R1D3"/>
<dbReference type="Proteomes" id="UP000566819">
    <property type="component" value="Unassembled WGS sequence"/>
</dbReference>
<name>A0A8H4R1D3_9HELO</name>